<evidence type="ECO:0000256" key="7">
    <source>
        <dbReference type="ARBA" id="ARBA00022777"/>
    </source>
</evidence>
<keyword evidence="1 11" id="KW-0329">Glyoxylate bypass</keyword>
<evidence type="ECO:0000259" key="12">
    <source>
        <dbReference type="Pfam" id="PF06315"/>
    </source>
</evidence>
<dbReference type="PANTHER" id="PTHR39559">
    <property type="match status" value="1"/>
</dbReference>
<evidence type="ECO:0000256" key="8">
    <source>
        <dbReference type="ARBA" id="ARBA00022801"/>
    </source>
</evidence>
<feature type="domain" description="Isocitrate dehydrogenase kinase/phosphatase (AceK) kinase" evidence="12">
    <location>
        <begin position="324"/>
        <end position="577"/>
    </location>
</feature>
<dbReference type="Pfam" id="PF20423">
    <property type="entry name" value="AceK_regulatory"/>
    <property type="match status" value="1"/>
</dbReference>
<comment type="subcellular location">
    <subcellularLocation>
        <location evidence="11">Cytoplasm</location>
    </subcellularLocation>
</comment>
<dbReference type="RefSeq" id="WP_354010158.1">
    <property type="nucleotide sequence ID" value="NZ_JBEWTA010000001.1"/>
</dbReference>
<dbReference type="EC" id="3.1.3.-" evidence="11"/>
<evidence type="ECO:0000256" key="3">
    <source>
        <dbReference type="ARBA" id="ARBA00022527"/>
    </source>
</evidence>
<name>A0ABV2SF98_9GAMM</name>
<dbReference type="Pfam" id="PF06315">
    <property type="entry name" value="AceK_kinase"/>
    <property type="match status" value="1"/>
</dbReference>
<evidence type="ECO:0000313" key="15">
    <source>
        <dbReference type="Proteomes" id="UP001549366"/>
    </source>
</evidence>
<keyword evidence="5 11" id="KW-0808">Transferase</keyword>
<keyword evidence="8 11" id="KW-0378">Hydrolase</keyword>
<comment type="function">
    <text evidence="11">Bifunctional enzyme which can phosphorylate or dephosphorylate isocitrate dehydrogenase (IDH) on a specific serine residue. This is a regulatory mechanism which enables bacteria to bypass the Krebs cycle via the glyoxylate shunt in response to the source of carbon. When bacteria are grown on glucose, IDH is fully active and unphosphorylated, but when grown on acetate or ethanol, the activity of IDH declines drastically concomitant with its phosphorylation.</text>
</comment>
<proteinExistence type="inferred from homology"/>
<dbReference type="NCBIfam" id="NF002804">
    <property type="entry name" value="PRK02946.1"/>
    <property type="match status" value="1"/>
</dbReference>
<evidence type="ECO:0000256" key="1">
    <source>
        <dbReference type="ARBA" id="ARBA00022435"/>
    </source>
</evidence>
<dbReference type="GO" id="GO:0008772">
    <property type="term" value="F:[isocitrate dehydrogenase (NADP+)] kinase activity"/>
    <property type="evidence" value="ECO:0007669"/>
    <property type="project" value="UniProtKB-EC"/>
</dbReference>
<dbReference type="GO" id="GO:0016787">
    <property type="term" value="F:hydrolase activity"/>
    <property type="evidence" value="ECO:0007669"/>
    <property type="project" value="UniProtKB-KW"/>
</dbReference>
<dbReference type="PIRSF" id="PIRSF000719">
    <property type="entry name" value="AceK"/>
    <property type="match status" value="1"/>
</dbReference>
<evidence type="ECO:0000256" key="10">
    <source>
        <dbReference type="ARBA" id="ARBA00022912"/>
    </source>
</evidence>
<feature type="active site" evidence="11">
    <location>
        <position position="384"/>
    </location>
</feature>
<evidence type="ECO:0000313" key="14">
    <source>
        <dbReference type="EMBL" id="MET4755774.1"/>
    </source>
</evidence>
<keyword evidence="3 11" id="KW-0723">Serine/threonine-protein kinase</keyword>
<keyword evidence="6 11" id="KW-0547">Nucleotide-binding</keyword>
<gene>
    <name evidence="11" type="primary">aceK</name>
    <name evidence="14" type="ORF">V5J35_000966</name>
</gene>
<dbReference type="HAMAP" id="MF_00747">
    <property type="entry name" value="AceK"/>
    <property type="match status" value="1"/>
</dbReference>
<dbReference type="EC" id="2.7.11.5" evidence="11"/>
<keyword evidence="15" id="KW-1185">Reference proteome</keyword>
<keyword evidence="4 11" id="KW-0816">Tricarboxylic acid cycle</keyword>
<keyword evidence="7 11" id="KW-0418">Kinase</keyword>
<evidence type="ECO:0000256" key="11">
    <source>
        <dbReference type="HAMAP-Rule" id="MF_00747"/>
    </source>
</evidence>
<sequence length="587" mass="68568">MHPFTTEQQVSHKLARAILAGFESMFAEFLNITLGAQSRFERAAWQEVQDAMRQRLQVYENKVKLVCEAVKVIAYRELDHSDVWHRAKNDYAQLVADHENALIAQTFFNSIYGSLLGQQKIRDVHRFILQEKYRPEPRSTDSILYQLTETEGIIGSLRQVLNVFPLRIPFENLERDLKAAHRVLEKINPELLTRQNDTIEFGRSLFFRNKAAYIVGRLIDPSSGEHLPFAITLLNRKNNDGDTCLYLDAFIIGEEQLSKLFGFARSYFMVDTDQPVRYVDYLCRLLPNKERFELFNAIGFIKHAKTEFYRFKVDYTKRMPGTTKYVSAPGVRGMVMLVFTTPDSDYVYKVIRDRFRPPKTSNRQEVMAKYDFVKQADRVGRLVDTHEFNYLAFDRQRFSPELLEEMTSEVADSITLSGNALILRHVYVERKVTPLNLYIKEASEQALEQVIDDYGTTIKQLAAANIFPGDMLIKNFGVTRWGRVVFYDYDEICPLTDCHFRTLPKPDNEIDALSEQPWFDIGEDDVFPEQFPVFFAGHHEAKKYFDCLHHDLYSVEFWKKTQEVIKSGTLVDVYPYKKEWRLKHFNA</sequence>
<evidence type="ECO:0000256" key="6">
    <source>
        <dbReference type="ARBA" id="ARBA00022741"/>
    </source>
</evidence>
<dbReference type="Proteomes" id="UP001549366">
    <property type="component" value="Unassembled WGS sequence"/>
</dbReference>
<protein>
    <recommendedName>
        <fullName evidence="11">Isocitrate dehydrogenase kinase/phosphatase</fullName>
        <shortName evidence="11">IDH kinase/phosphatase</shortName>
        <shortName evidence="11">IDHK/P</shortName>
        <ecNumber evidence="11">2.7.11.5</ecNumber>
        <ecNumber evidence="11">3.1.3.-</ecNumber>
    </recommendedName>
</protein>
<comment type="similarity">
    <text evidence="11">Belongs to the AceK family.</text>
</comment>
<comment type="catalytic activity">
    <reaction evidence="11">
        <text>L-seryl-[isocitrate dehydrogenase] + ATP = O-phospho-L-seryl-[isocitrate dehydrogenase] + ADP + H(+)</text>
        <dbReference type="Rhea" id="RHEA:43540"/>
        <dbReference type="Rhea" id="RHEA-COMP:10605"/>
        <dbReference type="Rhea" id="RHEA-COMP:10606"/>
        <dbReference type="ChEBI" id="CHEBI:15378"/>
        <dbReference type="ChEBI" id="CHEBI:29999"/>
        <dbReference type="ChEBI" id="CHEBI:30616"/>
        <dbReference type="ChEBI" id="CHEBI:83421"/>
        <dbReference type="ChEBI" id="CHEBI:456216"/>
        <dbReference type="EC" id="2.7.11.5"/>
    </reaction>
</comment>
<dbReference type="PANTHER" id="PTHR39559:SF1">
    <property type="entry name" value="ISOCITRATE DEHYDROGENASE KINASE_PHOSPHATASE"/>
    <property type="match status" value="1"/>
</dbReference>
<dbReference type="InterPro" id="IPR010452">
    <property type="entry name" value="Isocitrate_DH_AceK"/>
</dbReference>
<keyword evidence="9 11" id="KW-0067">ATP-binding</keyword>
<evidence type="ECO:0000259" key="13">
    <source>
        <dbReference type="Pfam" id="PF20423"/>
    </source>
</evidence>
<accession>A0ABV2SF98</accession>
<reference evidence="14 15" key="1">
    <citation type="submission" date="2024-06" db="EMBL/GenBank/DDBJ databases">
        <title>Genomic Encyclopedia of Type Strains, Phase V (KMG-V): Genome sequencing to study the core and pangenomes of soil and plant-associated prokaryotes.</title>
        <authorList>
            <person name="Whitman W."/>
        </authorList>
    </citation>
    <scope>NUCLEOTIDE SEQUENCE [LARGE SCALE GENOMIC DNA]</scope>
    <source>
        <strain evidence="14 15">NE40</strain>
    </source>
</reference>
<feature type="binding site" evidence="11">
    <location>
        <position position="349"/>
    </location>
    <ligand>
        <name>ATP</name>
        <dbReference type="ChEBI" id="CHEBI:30616"/>
    </ligand>
</feature>
<evidence type="ECO:0000256" key="9">
    <source>
        <dbReference type="ARBA" id="ARBA00022840"/>
    </source>
</evidence>
<dbReference type="InterPro" id="IPR046854">
    <property type="entry name" value="AceK_regulatory"/>
</dbReference>
<feature type="binding site" evidence="11">
    <location>
        <begin position="328"/>
        <end position="334"/>
    </location>
    <ligand>
        <name>ATP</name>
        <dbReference type="ChEBI" id="CHEBI:30616"/>
    </ligand>
</feature>
<feature type="domain" description="Isocitrate dehydrogenase kinase/phosphatase (AceK) regulatory" evidence="13">
    <location>
        <begin position="15"/>
        <end position="314"/>
    </location>
</feature>
<keyword evidence="2 11" id="KW-0963">Cytoplasm</keyword>
<evidence type="ECO:0000256" key="4">
    <source>
        <dbReference type="ARBA" id="ARBA00022532"/>
    </source>
</evidence>
<evidence type="ECO:0000256" key="5">
    <source>
        <dbReference type="ARBA" id="ARBA00022679"/>
    </source>
</evidence>
<keyword evidence="10 11" id="KW-0904">Protein phosphatase</keyword>
<dbReference type="InterPro" id="IPR046855">
    <property type="entry name" value="AceK_kinase"/>
</dbReference>
<dbReference type="EMBL" id="JBEWTB010000002">
    <property type="protein sequence ID" value="MET4755774.1"/>
    <property type="molecule type" value="Genomic_DNA"/>
</dbReference>
<organism evidence="14 15">
    <name type="scientific">Endozoicomonas lisbonensis</name>
    <dbReference type="NCBI Taxonomy" id="3120522"/>
    <lineage>
        <taxon>Bacteria</taxon>
        <taxon>Pseudomonadati</taxon>
        <taxon>Pseudomonadota</taxon>
        <taxon>Gammaproteobacteria</taxon>
        <taxon>Oceanospirillales</taxon>
        <taxon>Endozoicomonadaceae</taxon>
        <taxon>Endozoicomonas</taxon>
    </lineage>
</organism>
<evidence type="ECO:0000256" key="2">
    <source>
        <dbReference type="ARBA" id="ARBA00022490"/>
    </source>
</evidence>
<comment type="caution">
    <text evidence="14">The sequence shown here is derived from an EMBL/GenBank/DDBJ whole genome shotgun (WGS) entry which is preliminary data.</text>
</comment>